<dbReference type="GeneID" id="136081162"/>
<protein>
    <submittedName>
        <fullName evidence="3">Uncharacterized protein LOC136081162</fullName>
    </submittedName>
</protein>
<dbReference type="Pfam" id="PF00078">
    <property type="entry name" value="RVT_1"/>
    <property type="match status" value="1"/>
</dbReference>
<evidence type="ECO:0000313" key="3">
    <source>
        <dbReference type="RefSeq" id="XP_065654531.1"/>
    </source>
</evidence>
<reference evidence="3" key="1">
    <citation type="submission" date="2025-08" db="UniProtKB">
        <authorList>
            <consortium name="RefSeq"/>
        </authorList>
    </citation>
    <scope>IDENTIFICATION</scope>
</reference>
<accession>A0ABM4BZ33</accession>
<organism evidence="2 3">
    <name type="scientific">Hydra vulgaris</name>
    <name type="common">Hydra</name>
    <name type="synonym">Hydra attenuata</name>
    <dbReference type="NCBI Taxonomy" id="6087"/>
    <lineage>
        <taxon>Eukaryota</taxon>
        <taxon>Metazoa</taxon>
        <taxon>Cnidaria</taxon>
        <taxon>Hydrozoa</taxon>
        <taxon>Hydroidolina</taxon>
        <taxon>Anthoathecata</taxon>
        <taxon>Aplanulata</taxon>
        <taxon>Hydridae</taxon>
        <taxon>Hydra</taxon>
    </lineage>
</organism>
<gene>
    <name evidence="3" type="primary">LOC136081162</name>
</gene>
<dbReference type="RefSeq" id="XP_065654531.1">
    <property type="nucleotide sequence ID" value="XM_065798459.1"/>
</dbReference>
<keyword evidence="2" id="KW-1185">Reference proteome</keyword>
<dbReference type="Proteomes" id="UP001652625">
    <property type="component" value="Chromosome 06"/>
</dbReference>
<dbReference type="InterPro" id="IPR000477">
    <property type="entry name" value="RT_dom"/>
</dbReference>
<proteinExistence type="predicted"/>
<dbReference type="PROSITE" id="PS50878">
    <property type="entry name" value="RT_POL"/>
    <property type="match status" value="1"/>
</dbReference>
<sequence length="191" mass="21889">MFLSNGFIKVILEGQHSFSFPVTYGVPQGSILGPVLFFISINDLPDNLKFKVALFADDSTLYFCLDKKSSLFNCLEQATDLELDLTFVTNRDLQWLVSFYFNKTQLFFGNNYRLTVNVPILMNGNSHFRLTRHSAKSHSFTVSIPACSKNLYSSSFFLRTSTLSNSLPSLCFLVRYNLQLFNFCVIRFFTL</sequence>
<name>A0ABM4BZ33_HYDVU</name>
<evidence type="ECO:0000313" key="2">
    <source>
        <dbReference type="Proteomes" id="UP001652625"/>
    </source>
</evidence>
<evidence type="ECO:0000259" key="1">
    <source>
        <dbReference type="PROSITE" id="PS50878"/>
    </source>
</evidence>
<feature type="domain" description="Reverse transcriptase" evidence="1">
    <location>
        <begin position="1"/>
        <end position="112"/>
    </location>
</feature>